<evidence type="ECO:0000313" key="2">
    <source>
        <dbReference type="EMBL" id="VDC48622.1"/>
    </source>
</evidence>
<dbReference type="AlphaFoldDB" id="A0A7Z8Y0L0"/>
<dbReference type="EMBL" id="UXHF01000107">
    <property type="protein sequence ID" value="VDC48622.1"/>
    <property type="molecule type" value="Genomic_DNA"/>
</dbReference>
<organism evidence="2 3">
    <name type="scientific">Brevundimonas mediterranea</name>
    <dbReference type="NCBI Taxonomy" id="74329"/>
    <lineage>
        <taxon>Bacteria</taxon>
        <taxon>Pseudomonadati</taxon>
        <taxon>Pseudomonadota</taxon>
        <taxon>Alphaproteobacteria</taxon>
        <taxon>Caulobacterales</taxon>
        <taxon>Caulobacteraceae</taxon>
        <taxon>Brevundimonas</taxon>
    </lineage>
</organism>
<sequence length="159" mass="16462">MRVVSILKALTPLGWLAVAGVVAGLAAALLGGLGFRWDPLGLQQRRLAAAEARAASGERDARAQAAARRLESEGADAQLRRLDDFQQQQTAAARATATAVAQARNADDAEIPLESRRADRLRAHDRELCGLATDLDGCAGAAQPARGGDAAVRPGGFAG</sequence>
<name>A0A7Z8Y0L0_9CAUL</name>
<keyword evidence="1" id="KW-1133">Transmembrane helix</keyword>
<dbReference type="RefSeq" id="WP_035309481.1">
    <property type="nucleotide sequence ID" value="NZ_UXHF01000107.1"/>
</dbReference>
<evidence type="ECO:0000313" key="3">
    <source>
        <dbReference type="Proteomes" id="UP000289220"/>
    </source>
</evidence>
<proteinExistence type="predicted"/>
<keyword evidence="3" id="KW-1185">Reference proteome</keyword>
<keyword evidence="1" id="KW-0472">Membrane</keyword>
<reference evidence="2 3" key="1">
    <citation type="submission" date="2018-11" db="EMBL/GenBank/DDBJ databases">
        <authorList>
            <person name="Peiro R."/>
            <person name="Begona"/>
            <person name="Cbmso G."/>
            <person name="Lopez M."/>
            <person name="Gonzalez S."/>
            <person name="Sacristan E."/>
            <person name="Castillo E."/>
        </authorList>
    </citation>
    <scope>NUCLEOTIDE SEQUENCE [LARGE SCALE GENOMIC DNA]</scope>
    <source>
        <strain evidence="2">Brev_genome</strain>
    </source>
</reference>
<evidence type="ECO:0000256" key="1">
    <source>
        <dbReference type="SAM" id="Phobius"/>
    </source>
</evidence>
<gene>
    <name evidence="2" type="ORF">BREV_BREV_03220</name>
</gene>
<dbReference type="Proteomes" id="UP000289220">
    <property type="component" value="Unassembled WGS sequence"/>
</dbReference>
<feature type="transmembrane region" description="Helical" evidence="1">
    <location>
        <begin position="12"/>
        <end position="35"/>
    </location>
</feature>
<protein>
    <submittedName>
        <fullName evidence="2">Uncharacterized protein</fullName>
    </submittedName>
</protein>
<keyword evidence="1" id="KW-0812">Transmembrane</keyword>
<accession>A0A7Z8Y0L0</accession>
<comment type="caution">
    <text evidence="2">The sequence shown here is derived from an EMBL/GenBank/DDBJ whole genome shotgun (WGS) entry which is preliminary data.</text>
</comment>